<dbReference type="InterPro" id="IPR005331">
    <property type="entry name" value="Sulfotransferase"/>
</dbReference>
<evidence type="ECO:0000313" key="1">
    <source>
        <dbReference type="EMBL" id="MCC2618340.1"/>
    </source>
</evidence>
<name>A0ABS8GCQ0_9ALTE</name>
<dbReference type="Pfam" id="PF03567">
    <property type="entry name" value="Sulfotransfer_2"/>
    <property type="match status" value="1"/>
</dbReference>
<comment type="caution">
    <text evidence="1">The sequence shown here is derived from an EMBL/GenBank/DDBJ whole genome shotgun (WGS) entry which is preliminary data.</text>
</comment>
<accession>A0ABS8GCQ0</accession>
<dbReference type="SUPFAM" id="SSF52540">
    <property type="entry name" value="P-loop containing nucleoside triphosphate hydrolases"/>
    <property type="match status" value="1"/>
</dbReference>
<proteinExistence type="predicted"/>
<reference evidence="1 2" key="1">
    <citation type="submission" date="2021-10" db="EMBL/GenBank/DDBJ databases">
        <title>Draft genome of Aestuariibacter halophilus JC2043.</title>
        <authorList>
            <person name="Emsley S.A."/>
            <person name="Pfannmuller K.M."/>
            <person name="Ushijima B."/>
            <person name="Saw J.H."/>
            <person name="Videau P."/>
        </authorList>
    </citation>
    <scope>NUCLEOTIDE SEQUENCE [LARGE SCALE GENOMIC DNA]</scope>
    <source>
        <strain evidence="1 2">JC2043</strain>
    </source>
</reference>
<dbReference type="Proteomes" id="UP001520878">
    <property type="component" value="Unassembled WGS sequence"/>
</dbReference>
<dbReference type="InterPro" id="IPR027417">
    <property type="entry name" value="P-loop_NTPase"/>
</dbReference>
<dbReference type="RefSeq" id="WP_229163153.1">
    <property type="nucleotide sequence ID" value="NZ_JAJEWP010000011.1"/>
</dbReference>
<keyword evidence="2" id="KW-1185">Reference proteome</keyword>
<evidence type="ECO:0000313" key="2">
    <source>
        <dbReference type="Proteomes" id="UP001520878"/>
    </source>
</evidence>
<dbReference type="Gene3D" id="3.40.50.300">
    <property type="entry name" value="P-loop containing nucleotide triphosphate hydrolases"/>
    <property type="match status" value="1"/>
</dbReference>
<sequence>MINPLKFFYHNILPLGVKDKVEQWREPRRQTKNLYSQAYCATRSVFIHIPKTAGTSVSQALYGGQPWHHTARSYYQADPERFRQFFSFAFVRNPWDRLLSTYHYACKISDPVYRGPLSSIAKCQNFEAFVMTWCNAERINEHYFLKPQFDYLTLDDQQIGVDYVGRFETLNQSFAHICEQLSVKAELPSLNQSKGKTDFRESYTPAMVDKVASLYDRDIKSFHYAFE</sequence>
<gene>
    <name evidence="1" type="ORF">LJ739_18955</name>
</gene>
<dbReference type="EMBL" id="JAJEWP010000011">
    <property type="protein sequence ID" value="MCC2618340.1"/>
    <property type="molecule type" value="Genomic_DNA"/>
</dbReference>
<protein>
    <submittedName>
        <fullName evidence="1">Sulfotransferase family protein</fullName>
    </submittedName>
</protein>
<organism evidence="1 2">
    <name type="scientific">Fluctibacter halophilus</name>
    <dbReference type="NCBI Taxonomy" id="226011"/>
    <lineage>
        <taxon>Bacteria</taxon>
        <taxon>Pseudomonadati</taxon>
        <taxon>Pseudomonadota</taxon>
        <taxon>Gammaproteobacteria</taxon>
        <taxon>Alteromonadales</taxon>
        <taxon>Alteromonadaceae</taxon>
        <taxon>Fluctibacter</taxon>
    </lineage>
</organism>